<dbReference type="InterPro" id="IPR000600">
    <property type="entry name" value="ROK"/>
</dbReference>
<dbReference type="Proteomes" id="UP001367771">
    <property type="component" value="Unassembled WGS sequence"/>
</dbReference>
<reference evidence="1 2" key="1">
    <citation type="journal article" date="2013" name="Int. J. Syst. Evol. Microbiol.">
        <title>Sphingomonas kyungheensis sp. nov., a bacterium with ginsenoside-converting activity isolated from soil of a ginseng field.</title>
        <authorList>
            <person name="Son H.M."/>
            <person name="Yang J.E."/>
            <person name="Park Y."/>
            <person name="Han C.K."/>
            <person name="Kim S.G."/>
            <person name="Kook M."/>
            <person name="Yi T.H."/>
        </authorList>
    </citation>
    <scope>NUCLEOTIDE SEQUENCE [LARGE SCALE GENOMIC DNA]</scope>
    <source>
        <strain evidence="1 2">LMG 26582</strain>
    </source>
</reference>
<evidence type="ECO:0000313" key="1">
    <source>
        <dbReference type="EMBL" id="MEI5685764.1"/>
    </source>
</evidence>
<keyword evidence="2" id="KW-1185">Reference proteome</keyword>
<dbReference type="Gene3D" id="1.10.10.10">
    <property type="entry name" value="Winged helix-like DNA-binding domain superfamily/Winged helix DNA-binding domain"/>
    <property type="match status" value="1"/>
</dbReference>
<dbReference type="InterPro" id="IPR036388">
    <property type="entry name" value="WH-like_DNA-bd_sf"/>
</dbReference>
<dbReference type="Pfam" id="PF00480">
    <property type="entry name" value="ROK"/>
    <property type="match status" value="1"/>
</dbReference>
<evidence type="ECO:0000313" key="2">
    <source>
        <dbReference type="Proteomes" id="UP001367771"/>
    </source>
</evidence>
<sequence>MSVAPLGQLPRPDWIRPISTGGRAVFDLLFRRQAVAQSDIVRLLALSQSSGARLVGEFARAGMVTLASRKASGPGNPSAMVALAPDYAYTLGVAVVGDAVAMAIVDFTGANRAYASVAMPDMAPERVVPELRRLQQRLIAESGIDPRRLIGAGVGMCGYFVGDPLRICPPPLLAPWATVDPVAILREALGLPVLCDNDATAATVHESLLGAGRTCPTFAYCHLTNGFGGGLVIDGKPVRSWMANAGDFGGVWWLLDRGYPNLDALLAAVNAAGGRFATVEAMVGAITRDTPGVEDWLAAAVVPFGMLVTILGHVVSPEKVVIGGRIPHDIAAELAARIVPPQTPLRHDVHFPLPQVVASRVEGDTVALGAGLLPLLDLFF</sequence>
<dbReference type="Gene3D" id="3.30.420.40">
    <property type="match status" value="2"/>
</dbReference>
<dbReference type="EMBL" id="JBBBDM010000001">
    <property type="protein sequence ID" value="MEI5685764.1"/>
    <property type="molecule type" value="Genomic_DNA"/>
</dbReference>
<dbReference type="SUPFAM" id="SSF53067">
    <property type="entry name" value="Actin-like ATPase domain"/>
    <property type="match status" value="1"/>
</dbReference>
<proteinExistence type="predicted"/>
<protein>
    <submittedName>
        <fullName evidence="1">ROK family protein</fullName>
    </submittedName>
</protein>
<name>A0ABU8GZF2_9SPHN</name>
<gene>
    <name evidence="1" type="ORF">V8201_01590</name>
</gene>
<dbReference type="InterPro" id="IPR043129">
    <property type="entry name" value="ATPase_NBD"/>
</dbReference>
<accession>A0ABU8GZF2</accession>
<organism evidence="1 2">
    <name type="scientific">Sphingomonas kyungheensis</name>
    <dbReference type="NCBI Taxonomy" id="1069987"/>
    <lineage>
        <taxon>Bacteria</taxon>
        <taxon>Pseudomonadati</taxon>
        <taxon>Pseudomonadota</taxon>
        <taxon>Alphaproteobacteria</taxon>
        <taxon>Sphingomonadales</taxon>
        <taxon>Sphingomonadaceae</taxon>
        <taxon>Sphingomonas</taxon>
    </lineage>
</organism>
<dbReference type="RefSeq" id="WP_336544304.1">
    <property type="nucleotide sequence ID" value="NZ_JBBBDM010000001.1"/>
</dbReference>
<dbReference type="PANTHER" id="PTHR18964">
    <property type="entry name" value="ROK (REPRESSOR, ORF, KINASE) FAMILY"/>
    <property type="match status" value="1"/>
</dbReference>
<dbReference type="PANTHER" id="PTHR18964:SF169">
    <property type="entry name" value="N-ACETYLMANNOSAMINE KINASE"/>
    <property type="match status" value="1"/>
</dbReference>
<comment type="caution">
    <text evidence="1">The sequence shown here is derived from an EMBL/GenBank/DDBJ whole genome shotgun (WGS) entry which is preliminary data.</text>
</comment>